<evidence type="ECO:0000256" key="1">
    <source>
        <dbReference type="ARBA" id="ARBA00007734"/>
    </source>
</evidence>
<evidence type="ECO:0000313" key="5">
    <source>
        <dbReference type="Proteomes" id="UP001314635"/>
    </source>
</evidence>
<dbReference type="CDD" id="cd00254">
    <property type="entry name" value="LT-like"/>
    <property type="match status" value="1"/>
</dbReference>
<dbReference type="PANTHER" id="PTHR37423:SF2">
    <property type="entry name" value="MEMBRANE-BOUND LYTIC MUREIN TRANSGLYCOSYLASE C"/>
    <property type="match status" value="1"/>
</dbReference>
<keyword evidence="5" id="KW-1185">Reference proteome</keyword>
<comment type="similarity">
    <text evidence="2">Belongs to the virb1 family.</text>
</comment>
<reference evidence="5" key="1">
    <citation type="journal article" date="2021" name="ISME J.">
        <title>Evolutionary origin and ecological implication of a unique nif island in free-living Bradyrhizobium lineages.</title>
        <authorList>
            <person name="Tao J."/>
        </authorList>
    </citation>
    <scope>NUCLEOTIDE SEQUENCE [LARGE SCALE GENOMIC DNA]</scope>
    <source>
        <strain evidence="5">SZCCT0094</strain>
    </source>
</reference>
<organism evidence="4 5">
    <name type="scientific">Bradyrhizobium denitrificans</name>
    <dbReference type="NCBI Taxonomy" id="2734912"/>
    <lineage>
        <taxon>Bacteria</taxon>
        <taxon>Pseudomonadati</taxon>
        <taxon>Pseudomonadota</taxon>
        <taxon>Alphaproteobacteria</taxon>
        <taxon>Hyphomicrobiales</taxon>
        <taxon>Nitrobacteraceae</taxon>
        <taxon>Bradyrhizobium</taxon>
    </lineage>
</organism>
<evidence type="ECO:0000259" key="3">
    <source>
        <dbReference type="Pfam" id="PF01464"/>
    </source>
</evidence>
<proteinExistence type="inferred from homology"/>
<comment type="similarity">
    <text evidence="1">Belongs to the transglycosylase Slt family.</text>
</comment>
<dbReference type="InterPro" id="IPR008258">
    <property type="entry name" value="Transglycosylase_SLT_dom_1"/>
</dbReference>
<evidence type="ECO:0000313" key="4">
    <source>
        <dbReference type="EMBL" id="MBR1141003.1"/>
    </source>
</evidence>
<dbReference type="Pfam" id="PF01464">
    <property type="entry name" value="SLT"/>
    <property type="match status" value="1"/>
</dbReference>
<comment type="caution">
    <text evidence="4">The sequence shown here is derived from an EMBL/GenBank/DDBJ whole genome shotgun (WGS) entry which is preliminary data.</text>
</comment>
<dbReference type="Gene3D" id="1.10.530.10">
    <property type="match status" value="1"/>
</dbReference>
<sequence length="250" mass="27478">MKGALTSPADRAPVKNALIFPYRRRPNVGKHPLRLQWKCSKGASERSLVRRRSLNAFVRIILTIATLLCQAAVFTESKARADAQLAPRAQPVNRFAELVADAAARFTVPARWISAVMQIESGGDERAISSRGAIGLIQLMPTTWVELSVRHGLGLDPFEPRDNILAGGAYLRELHDRFGSAGFLAAYHAGPARYEQHLATGRPLPPETTAYVAAVALLLNHQQVEATQIRTKRSFLWQEAPLFVERAGAP</sequence>
<dbReference type="EMBL" id="JAFCLK010000053">
    <property type="protein sequence ID" value="MBR1141003.1"/>
    <property type="molecule type" value="Genomic_DNA"/>
</dbReference>
<dbReference type="InterPro" id="IPR023346">
    <property type="entry name" value="Lysozyme-like_dom_sf"/>
</dbReference>
<dbReference type="PANTHER" id="PTHR37423">
    <property type="entry name" value="SOLUBLE LYTIC MUREIN TRANSGLYCOSYLASE-RELATED"/>
    <property type="match status" value="1"/>
</dbReference>
<evidence type="ECO:0000256" key="2">
    <source>
        <dbReference type="ARBA" id="ARBA00009387"/>
    </source>
</evidence>
<dbReference type="Proteomes" id="UP001314635">
    <property type="component" value="Unassembled WGS sequence"/>
</dbReference>
<dbReference type="SUPFAM" id="SSF53955">
    <property type="entry name" value="Lysozyme-like"/>
    <property type="match status" value="1"/>
</dbReference>
<protein>
    <submittedName>
        <fullName evidence="4">Lytic transglycosylase domain-containing protein</fullName>
    </submittedName>
</protein>
<name>A0ABS5GI28_9BRAD</name>
<feature type="domain" description="Transglycosylase SLT" evidence="3">
    <location>
        <begin position="98"/>
        <end position="197"/>
    </location>
</feature>
<dbReference type="RefSeq" id="WP_172238962.1">
    <property type="nucleotide sequence ID" value="NZ_JABFDP010000020.1"/>
</dbReference>
<gene>
    <name evidence="4" type="ORF">JQ619_35185</name>
</gene>
<accession>A0ABS5GI28</accession>